<dbReference type="InterPro" id="IPR000152">
    <property type="entry name" value="EGF-type_Asp/Asn_hydroxyl_site"/>
</dbReference>
<evidence type="ECO:0000256" key="4">
    <source>
        <dbReference type="ARBA" id="ARBA00023157"/>
    </source>
</evidence>
<evidence type="ECO:0000256" key="2">
    <source>
        <dbReference type="ARBA" id="ARBA00022729"/>
    </source>
</evidence>
<dbReference type="PROSITE" id="PS00010">
    <property type="entry name" value="ASX_HYDROXYL"/>
    <property type="match status" value="1"/>
</dbReference>
<feature type="disulfide bond" evidence="6">
    <location>
        <begin position="45"/>
        <end position="54"/>
    </location>
</feature>
<dbReference type="Gene3D" id="2.10.25.10">
    <property type="entry name" value="Laminin"/>
    <property type="match status" value="3"/>
</dbReference>
<sequence>MAIQCLRGFSGKNCEEIIDYCRLLNINCLNEGLCLSVIGGYQCVCSPGWTGEFCQYVGDACLVQPNSCVNGATCVTTSQPSSPPQYSCKCPLGFTGEYCEAEINECGSFPCQHNGTCVDLLGHYTCRCPAGSGICRPFELICGKCGMKCPAARHSCSASIAGGD</sequence>
<evidence type="ECO:0000256" key="3">
    <source>
        <dbReference type="ARBA" id="ARBA00022737"/>
    </source>
</evidence>
<dbReference type="Pfam" id="PF00008">
    <property type="entry name" value="EGF"/>
    <property type="match status" value="3"/>
</dbReference>
<keyword evidence="2" id="KW-0732">Signal</keyword>
<dbReference type="CDD" id="cd00054">
    <property type="entry name" value="EGF_CA"/>
    <property type="match status" value="2"/>
</dbReference>
<keyword evidence="4 6" id="KW-1015">Disulfide bond</keyword>
<dbReference type="EMBL" id="CAAE01015006">
    <property type="protein sequence ID" value="CAG09438.1"/>
    <property type="molecule type" value="Genomic_DNA"/>
</dbReference>
<gene>
    <name evidence="8" type="ORF">GSTENG00030701001</name>
</gene>
<dbReference type="GO" id="GO:0005509">
    <property type="term" value="F:calcium ion binding"/>
    <property type="evidence" value="ECO:0007669"/>
    <property type="project" value="InterPro"/>
</dbReference>
<dbReference type="PROSITE" id="PS00022">
    <property type="entry name" value="EGF_1"/>
    <property type="match status" value="2"/>
</dbReference>
<feature type="disulfide bond" evidence="6">
    <location>
        <begin position="90"/>
        <end position="99"/>
    </location>
</feature>
<evidence type="ECO:0000259" key="7">
    <source>
        <dbReference type="PROSITE" id="PS50026"/>
    </source>
</evidence>
<organism evidence="8">
    <name type="scientific">Tetraodon nigroviridis</name>
    <name type="common">Spotted green pufferfish</name>
    <name type="synonym">Chelonodon nigroviridis</name>
    <dbReference type="NCBI Taxonomy" id="99883"/>
    <lineage>
        <taxon>Eukaryota</taxon>
        <taxon>Metazoa</taxon>
        <taxon>Chordata</taxon>
        <taxon>Craniata</taxon>
        <taxon>Vertebrata</taxon>
        <taxon>Euteleostomi</taxon>
        <taxon>Actinopterygii</taxon>
        <taxon>Neopterygii</taxon>
        <taxon>Teleostei</taxon>
        <taxon>Neoteleostei</taxon>
        <taxon>Acanthomorphata</taxon>
        <taxon>Eupercaria</taxon>
        <taxon>Tetraodontiformes</taxon>
        <taxon>Tetradontoidea</taxon>
        <taxon>Tetraodontidae</taxon>
        <taxon>Tetraodon</taxon>
    </lineage>
</organism>
<dbReference type="SMART" id="SM00179">
    <property type="entry name" value="EGF_CA"/>
    <property type="match status" value="3"/>
</dbReference>
<dbReference type="PROSITE" id="PS01187">
    <property type="entry name" value="EGF_CA"/>
    <property type="match status" value="1"/>
</dbReference>
<dbReference type="KEGG" id="tng:GSTEN00030701G001"/>
<evidence type="ECO:0000256" key="1">
    <source>
        <dbReference type="ARBA" id="ARBA00022536"/>
    </source>
</evidence>
<evidence type="ECO:0000256" key="5">
    <source>
        <dbReference type="ARBA" id="ARBA00023180"/>
    </source>
</evidence>
<reference evidence="8" key="2">
    <citation type="submission" date="2004-02" db="EMBL/GenBank/DDBJ databases">
        <authorList>
            <consortium name="Genoscope"/>
            <consortium name="Whitehead Institute Centre for Genome Research"/>
        </authorList>
    </citation>
    <scope>NUCLEOTIDE SEQUENCE</scope>
</reference>
<feature type="domain" description="EGF-like" evidence="7">
    <location>
        <begin position="57"/>
        <end position="100"/>
    </location>
</feature>
<dbReference type="FunFam" id="2.10.25.10:FF:001002">
    <property type="entry name" value="Protein eyes shut homolog"/>
    <property type="match status" value="1"/>
</dbReference>
<dbReference type="InterPro" id="IPR001881">
    <property type="entry name" value="EGF-like_Ca-bd_dom"/>
</dbReference>
<keyword evidence="1 6" id="KW-0245">EGF-like domain</keyword>
<dbReference type="PROSITE" id="PS01186">
    <property type="entry name" value="EGF_2"/>
    <property type="match status" value="2"/>
</dbReference>
<dbReference type="FunFam" id="2.10.25.10:FF:000122">
    <property type="entry name" value="Protein crumbs homolog 2"/>
    <property type="match status" value="1"/>
</dbReference>
<dbReference type="PANTHER" id="PTHR24049">
    <property type="entry name" value="CRUMBS FAMILY MEMBER"/>
    <property type="match status" value="1"/>
</dbReference>
<dbReference type="PROSITE" id="PS50026">
    <property type="entry name" value="EGF_3"/>
    <property type="match status" value="3"/>
</dbReference>
<dbReference type="InterPro" id="IPR051022">
    <property type="entry name" value="Notch_Cell-Fate_Det"/>
</dbReference>
<accession>Q4RQ94</accession>
<keyword evidence="5" id="KW-0325">Glycoprotein</keyword>
<dbReference type="SUPFAM" id="SSF57196">
    <property type="entry name" value="EGF/Laminin"/>
    <property type="match status" value="3"/>
</dbReference>
<protein>
    <submittedName>
        <fullName evidence="8">(spotted green pufferfish) hypothetical protein</fullName>
    </submittedName>
</protein>
<evidence type="ECO:0000313" key="8">
    <source>
        <dbReference type="EMBL" id="CAG09438.1"/>
    </source>
</evidence>
<evidence type="ECO:0000256" key="6">
    <source>
        <dbReference type="PROSITE-ProRule" id="PRU00076"/>
    </source>
</evidence>
<keyword evidence="3" id="KW-0677">Repeat</keyword>
<comment type="caution">
    <text evidence="8">The sequence shown here is derived from an EMBL/GenBank/DDBJ whole genome shotgun (WGS) entry which is preliminary data.</text>
</comment>
<reference evidence="8" key="1">
    <citation type="journal article" date="2004" name="Nature">
        <title>Genome duplication in the teleost fish Tetraodon nigroviridis reveals the early vertebrate proto-karyotype.</title>
        <authorList>
            <person name="Jaillon O."/>
            <person name="Aury J.-M."/>
            <person name="Brunet F."/>
            <person name="Petit J.-L."/>
            <person name="Stange-Thomann N."/>
            <person name="Mauceli E."/>
            <person name="Bouneau L."/>
            <person name="Fischer C."/>
            <person name="Ozouf-Costaz C."/>
            <person name="Bernot A."/>
            <person name="Nicaud S."/>
            <person name="Jaffe D."/>
            <person name="Fisher S."/>
            <person name="Lutfalla G."/>
            <person name="Dossat C."/>
            <person name="Segurens B."/>
            <person name="Dasilva C."/>
            <person name="Salanoubat M."/>
            <person name="Levy M."/>
            <person name="Boudet N."/>
            <person name="Castellano S."/>
            <person name="Anthouard V."/>
            <person name="Jubin C."/>
            <person name="Castelli V."/>
            <person name="Katinka M."/>
            <person name="Vacherie B."/>
            <person name="Biemont C."/>
            <person name="Skalli Z."/>
            <person name="Cattolico L."/>
            <person name="Poulain J."/>
            <person name="De Berardinis V."/>
            <person name="Cruaud C."/>
            <person name="Duprat S."/>
            <person name="Brottier P."/>
            <person name="Coutanceau J.-P."/>
            <person name="Gouzy J."/>
            <person name="Parra G."/>
            <person name="Lardier G."/>
            <person name="Chapple C."/>
            <person name="McKernan K.J."/>
            <person name="McEwan P."/>
            <person name="Bosak S."/>
            <person name="Kellis M."/>
            <person name="Volff J.-N."/>
            <person name="Guigo R."/>
            <person name="Zody M.C."/>
            <person name="Mesirov J."/>
            <person name="Lindblad-Toh K."/>
            <person name="Birren B."/>
            <person name="Nusbaum C."/>
            <person name="Kahn D."/>
            <person name="Robinson-Rechavi M."/>
            <person name="Laudet V."/>
            <person name="Schachter V."/>
            <person name="Quetier F."/>
            <person name="Saurin W."/>
            <person name="Scarpelli C."/>
            <person name="Wincker P."/>
            <person name="Lander E.S."/>
            <person name="Weissenbach J."/>
            <person name="Roest Crollius H."/>
        </authorList>
    </citation>
    <scope>NUCLEOTIDE SEQUENCE [LARGE SCALE GENOMIC DNA]</scope>
</reference>
<name>Q4RQ94_TETNG</name>
<feature type="domain" description="EGF-like" evidence="7">
    <location>
        <begin position="102"/>
        <end position="136"/>
    </location>
</feature>
<proteinExistence type="predicted"/>
<dbReference type="InterPro" id="IPR018097">
    <property type="entry name" value="EGF_Ca-bd_CS"/>
</dbReference>
<dbReference type="AlphaFoldDB" id="Q4RQ94"/>
<dbReference type="SMART" id="SM00181">
    <property type="entry name" value="EGF"/>
    <property type="match status" value="3"/>
</dbReference>
<dbReference type="OrthoDB" id="283575at2759"/>
<dbReference type="InterPro" id="IPR000742">
    <property type="entry name" value="EGF"/>
</dbReference>
<feature type="domain" description="EGF-like" evidence="7">
    <location>
        <begin position="17"/>
        <end position="55"/>
    </location>
</feature>
<comment type="caution">
    <text evidence="6">Lacks conserved residue(s) required for the propagation of feature annotation.</text>
</comment>